<feature type="domain" description="Transketolase-like pyrimidine-binding" evidence="5">
    <location>
        <begin position="21"/>
        <end position="186"/>
    </location>
</feature>
<proteinExistence type="inferred from homology"/>
<evidence type="ECO:0000313" key="6">
    <source>
        <dbReference type="EMBL" id="PJA47000.1"/>
    </source>
</evidence>
<gene>
    <name evidence="6" type="ORF">CO173_00540</name>
</gene>
<dbReference type="Proteomes" id="UP000231263">
    <property type="component" value="Unassembled WGS sequence"/>
</dbReference>
<accession>A0A2M7XGI1</accession>
<dbReference type="SUPFAM" id="SSF52518">
    <property type="entry name" value="Thiamin diphosphate-binding fold (THDP-binding)"/>
    <property type="match status" value="1"/>
</dbReference>
<evidence type="ECO:0000256" key="1">
    <source>
        <dbReference type="ARBA" id="ARBA00001964"/>
    </source>
</evidence>
<dbReference type="Pfam" id="PF02779">
    <property type="entry name" value="Transket_pyr"/>
    <property type="match status" value="1"/>
</dbReference>
<dbReference type="InterPro" id="IPR020826">
    <property type="entry name" value="Transketolase_BS"/>
</dbReference>
<comment type="cofactor">
    <cofactor evidence="1">
        <name>thiamine diphosphate</name>
        <dbReference type="ChEBI" id="CHEBI:58937"/>
    </cofactor>
</comment>
<dbReference type="EMBL" id="PFWT01000004">
    <property type="protein sequence ID" value="PJA47000.1"/>
    <property type="molecule type" value="Genomic_DNA"/>
</dbReference>
<dbReference type="AlphaFoldDB" id="A0A2M7XGI1"/>
<dbReference type="Gene3D" id="3.40.50.920">
    <property type="match status" value="1"/>
</dbReference>
<dbReference type="GO" id="GO:0016740">
    <property type="term" value="F:transferase activity"/>
    <property type="evidence" value="ECO:0007669"/>
    <property type="project" value="UniProtKB-KW"/>
</dbReference>
<dbReference type="SMART" id="SM00861">
    <property type="entry name" value="Transket_pyr"/>
    <property type="match status" value="1"/>
</dbReference>
<dbReference type="InterPro" id="IPR009014">
    <property type="entry name" value="Transketo_C/PFOR_II"/>
</dbReference>
<dbReference type="SUPFAM" id="SSF52922">
    <property type="entry name" value="TK C-terminal domain-like"/>
    <property type="match status" value="1"/>
</dbReference>
<evidence type="ECO:0000259" key="5">
    <source>
        <dbReference type="SMART" id="SM00861"/>
    </source>
</evidence>
<dbReference type="Pfam" id="PF02780">
    <property type="entry name" value="Transketolase_C"/>
    <property type="match status" value="1"/>
</dbReference>
<dbReference type="PANTHER" id="PTHR43825:SF1">
    <property type="entry name" value="TRANSKETOLASE-LIKE PYRIMIDINE-BINDING DOMAIN-CONTAINING PROTEIN"/>
    <property type="match status" value="1"/>
</dbReference>
<dbReference type="InterPro" id="IPR005475">
    <property type="entry name" value="Transketolase-like_Pyr-bd"/>
</dbReference>
<comment type="similarity">
    <text evidence="2">Belongs to the transketolase family.</text>
</comment>
<protein>
    <submittedName>
        <fullName evidence="6">Transketolase</fullName>
    </submittedName>
</protein>
<keyword evidence="4" id="KW-0786">Thiamine pyrophosphate</keyword>
<evidence type="ECO:0000256" key="3">
    <source>
        <dbReference type="ARBA" id="ARBA00022679"/>
    </source>
</evidence>
<dbReference type="FunFam" id="3.40.50.970:FF:000129">
    <property type="entry name" value="Transketolase"/>
    <property type="match status" value="1"/>
</dbReference>
<name>A0A2M7XGI1_9BACT</name>
<dbReference type="InterPro" id="IPR033248">
    <property type="entry name" value="Transketolase_C"/>
</dbReference>
<organism evidence="6 7">
    <name type="scientific">Candidatus Uhrbacteria bacterium CG_4_9_14_3_um_filter_41_35</name>
    <dbReference type="NCBI Taxonomy" id="1975034"/>
    <lineage>
        <taxon>Bacteria</taxon>
        <taxon>Candidatus Uhriibacteriota</taxon>
    </lineage>
</organism>
<comment type="caution">
    <text evidence="6">The sequence shown here is derived from an EMBL/GenBank/DDBJ whole genome shotgun (WGS) entry which is preliminary data.</text>
</comment>
<dbReference type="InterPro" id="IPR029061">
    <property type="entry name" value="THDP-binding"/>
</dbReference>
<dbReference type="InterPro" id="IPR051157">
    <property type="entry name" value="PDH/Transketolase"/>
</dbReference>
<evidence type="ECO:0000256" key="4">
    <source>
        <dbReference type="ARBA" id="ARBA00023052"/>
    </source>
</evidence>
<keyword evidence="3" id="KW-0808">Transferase</keyword>
<dbReference type="PROSITE" id="PS00802">
    <property type="entry name" value="TRANSKETOLASE_2"/>
    <property type="match status" value="1"/>
</dbReference>
<dbReference type="PANTHER" id="PTHR43825">
    <property type="entry name" value="PYRUVATE DEHYDROGENASE E1 COMPONENT"/>
    <property type="match status" value="1"/>
</dbReference>
<dbReference type="Gene3D" id="3.40.50.970">
    <property type="match status" value="1"/>
</dbReference>
<sequence length="331" mass="35641">MPNKDIKLNRDWKKQDALKALPTRDGFGEGLIEAGKRDGNVYAICADLTESTRVDGFKKAFPDRFVQMGVAEQAMAAIGAGMCLAGKTVFIASYACFSPGRNWEQIRTTGCLQKTNLKIVGAHAGVSVGPDGATHQMLEDIALMRVLPEMTVLVPCDSIEAKKATILAAEIDGPVYIRLAREKSPVYTTEATPLELGKAQIFREGSDVALIGCGPLVYQCLLAAEMLAEEGISACVVNNVSVKPMDEKTIIEVAKKCGAIVTIEEAQAVAGMGSAVCELLAEEYPVPISRMGMQDRFGESGEPDELLEHFKLTAPHIVLVAKKILKKKSIK</sequence>
<evidence type="ECO:0000313" key="7">
    <source>
        <dbReference type="Proteomes" id="UP000231263"/>
    </source>
</evidence>
<reference evidence="7" key="1">
    <citation type="submission" date="2017-09" db="EMBL/GenBank/DDBJ databases">
        <title>Depth-based differentiation of microbial function through sediment-hosted aquifers and enrichment of novel symbionts in the deep terrestrial subsurface.</title>
        <authorList>
            <person name="Probst A.J."/>
            <person name="Ladd B."/>
            <person name="Jarett J.K."/>
            <person name="Geller-Mcgrath D.E."/>
            <person name="Sieber C.M.K."/>
            <person name="Emerson J.B."/>
            <person name="Anantharaman K."/>
            <person name="Thomas B.C."/>
            <person name="Malmstrom R."/>
            <person name="Stieglmeier M."/>
            <person name="Klingl A."/>
            <person name="Woyke T."/>
            <person name="Ryan C.M."/>
            <person name="Banfield J.F."/>
        </authorList>
    </citation>
    <scope>NUCLEOTIDE SEQUENCE [LARGE SCALE GENOMIC DNA]</scope>
</reference>
<evidence type="ECO:0000256" key="2">
    <source>
        <dbReference type="ARBA" id="ARBA00007131"/>
    </source>
</evidence>
<dbReference type="CDD" id="cd07033">
    <property type="entry name" value="TPP_PYR_DXS_TK_like"/>
    <property type="match status" value="1"/>
</dbReference>